<dbReference type="EMBL" id="KI394012">
    <property type="protein sequence ID" value="ERN05159.1"/>
    <property type="molecule type" value="Genomic_DNA"/>
</dbReference>
<keyword evidence="2" id="KW-1185">Reference proteome</keyword>
<protein>
    <submittedName>
        <fullName evidence="1">Uncharacterized protein</fullName>
    </submittedName>
</protein>
<dbReference type="Gramene" id="ERN05159">
    <property type="protein sequence ID" value="ERN05159"/>
    <property type="gene ID" value="AMTR_s00053p00203760"/>
</dbReference>
<sequence length="166" mass="17618">MKTCPAPLYFTSTQLQPRSAISSAISAPLSCGPVPLLSACSCILCSPPLSNSTFEPTTSPAFSAITDCSPTFPRHLLQPPLSNPQLQLTITFLEIIRESLPPTCNHSPTPSLCSSVVSSYFRHLMQSSSPPACKLRPIAVAPSLLPANLHLSQPQPSVIIAPISDQ</sequence>
<reference evidence="2" key="1">
    <citation type="journal article" date="2013" name="Science">
        <title>The Amborella genome and the evolution of flowering plants.</title>
        <authorList>
            <consortium name="Amborella Genome Project"/>
        </authorList>
    </citation>
    <scope>NUCLEOTIDE SEQUENCE [LARGE SCALE GENOMIC DNA]</scope>
</reference>
<dbReference type="AlphaFoldDB" id="W1PBV9"/>
<dbReference type="Proteomes" id="UP000017836">
    <property type="component" value="Unassembled WGS sequence"/>
</dbReference>
<name>W1PBV9_AMBTC</name>
<proteinExistence type="predicted"/>
<dbReference type="HOGENOM" id="CLU_1604953_0_0_1"/>
<evidence type="ECO:0000313" key="1">
    <source>
        <dbReference type="EMBL" id="ERN05159.1"/>
    </source>
</evidence>
<organism evidence="1 2">
    <name type="scientific">Amborella trichopoda</name>
    <dbReference type="NCBI Taxonomy" id="13333"/>
    <lineage>
        <taxon>Eukaryota</taxon>
        <taxon>Viridiplantae</taxon>
        <taxon>Streptophyta</taxon>
        <taxon>Embryophyta</taxon>
        <taxon>Tracheophyta</taxon>
        <taxon>Spermatophyta</taxon>
        <taxon>Magnoliopsida</taxon>
        <taxon>Amborellales</taxon>
        <taxon>Amborellaceae</taxon>
        <taxon>Amborella</taxon>
    </lineage>
</organism>
<evidence type="ECO:0000313" key="2">
    <source>
        <dbReference type="Proteomes" id="UP000017836"/>
    </source>
</evidence>
<accession>W1PBV9</accession>
<gene>
    <name evidence="1" type="ORF">AMTR_s00053p00203760</name>
</gene>